<evidence type="ECO:0000313" key="2">
    <source>
        <dbReference type="Proteomes" id="UP000634780"/>
    </source>
</evidence>
<dbReference type="InterPro" id="IPR054284">
    <property type="entry name" value="DUF7019"/>
</dbReference>
<sequence>MLRYYVYVSTAKVDMLYGQIPPKLLRRLAVEAKVDLKVVSVAVQSPRADTSAYDRLDLVEAYLDREFDVSWMSEPTAWFRGDLGLRIAGYGGDANSPTLMTGRDGDTVVALIGSAHHLIGYQAAPDMHRVGFSGLPSIFRLLQDMPPEWEGQFDVRWRGRMPDRVNVTHDVLRCAESLTVPPVYCEFLARQLMRGTVTREDGRELTVVVGTPLYVAMSDRVPEGPEHGEA</sequence>
<comment type="caution">
    <text evidence="1">The sequence shown here is derived from an EMBL/GenBank/DDBJ whole genome shotgun (WGS) entry which is preliminary data.</text>
</comment>
<proteinExistence type="predicted"/>
<protein>
    <submittedName>
        <fullName evidence="1">Uncharacterized protein</fullName>
    </submittedName>
</protein>
<dbReference type="NCBIfam" id="NF040893">
    <property type="entry name" value="SAVMC3_10250"/>
    <property type="match status" value="1"/>
</dbReference>
<dbReference type="RefSeq" id="WP_190115415.1">
    <property type="nucleotide sequence ID" value="NZ_BMVR01000004.1"/>
</dbReference>
<reference evidence="1 2" key="1">
    <citation type="submission" date="2020-12" db="EMBL/GenBank/DDBJ databases">
        <title>Streptomyces typhae sp. nov., a novel endophytic actinomycete isolated from the root of cattail pollen (Typha angustifolia L.).</title>
        <authorList>
            <person name="Peng C."/>
            <person name="Liu C."/>
        </authorList>
    </citation>
    <scope>NUCLEOTIDE SEQUENCE [LARGE SCALE GENOMIC DNA]</scope>
    <source>
        <strain evidence="1 2">JCM 4753</strain>
    </source>
</reference>
<name>A0ABS0X8G5_9ACTN</name>
<evidence type="ECO:0000313" key="1">
    <source>
        <dbReference type="EMBL" id="MBJ3809497.1"/>
    </source>
</evidence>
<dbReference type="EMBL" id="JAEKOZ010000012">
    <property type="protein sequence ID" value="MBJ3809497.1"/>
    <property type="molecule type" value="Genomic_DNA"/>
</dbReference>
<dbReference type="Pfam" id="PF22880">
    <property type="entry name" value="DUF7019"/>
    <property type="match status" value="1"/>
</dbReference>
<organism evidence="1 2">
    <name type="scientific">Streptomyces flavofungini</name>
    <dbReference type="NCBI Taxonomy" id="68200"/>
    <lineage>
        <taxon>Bacteria</taxon>
        <taxon>Bacillati</taxon>
        <taxon>Actinomycetota</taxon>
        <taxon>Actinomycetes</taxon>
        <taxon>Kitasatosporales</taxon>
        <taxon>Streptomycetaceae</taxon>
        <taxon>Streptomyces</taxon>
    </lineage>
</organism>
<keyword evidence="2" id="KW-1185">Reference proteome</keyword>
<gene>
    <name evidence="1" type="ORF">JGB26_20640</name>
</gene>
<dbReference type="Proteomes" id="UP000634780">
    <property type="component" value="Unassembled WGS sequence"/>
</dbReference>
<accession>A0ABS0X8G5</accession>